<dbReference type="EMBL" id="CP023067">
    <property type="protein sequence ID" value="ASY61577.1"/>
    <property type="molecule type" value="Genomic_DNA"/>
</dbReference>
<proteinExistence type="predicted"/>
<sequence>MKSELIRPSIRTIYCLLSLIETFSREHAGRLAGKATPWQCRERMNAAGGRRAGKGVGLL</sequence>
<protein>
    <submittedName>
        <fullName evidence="1">Uncharacterized protein</fullName>
    </submittedName>
</protein>
<dbReference type="KEGG" id="esj:SJ05684_c01050"/>
<evidence type="ECO:0000313" key="2">
    <source>
        <dbReference type="Proteomes" id="UP000217211"/>
    </source>
</evidence>
<dbReference type="Proteomes" id="UP000217211">
    <property type="component" value="Chromosome"/>
</dbReference>
<organism evidence="1 2">
    <name type="scientific">Sinorhizobium sojae CCBAU 05684</name>
    <dbReference type="NCBI Taxonomy" id="716928"/>
    <lineage>
        <taxon>Bacteria</taxon>
        <taxon>Pseudomonadati</taxon>
        <taxon>Pseudomonadota</taxon>
        <taxon>Alphaproteobacteria</taxon>
        <taxon>Hyphomicrobiales</taxon>
        <taxon>Rhizobiaceae</taxon>
        <taxon>Sinorhizobium/Ensifer group</taxon>
        <taxon>Sinorhizobium</taxon>
    </lineage>
</organism>
<gene>
    <name evidence="1" type="ORF">SJ05684_c01050</name>
</gene>
<name>A0A249P783_9HYPH</name>
<evidence type="ECO:0000313" key="1">
    <source>
        <dbReference type="EMBL" id="ASY61577.1"/>
    </source>
</evidence>
<reference evidence="1 2" key="1">
    <citation type="submission" date="2017-08" db="EMBL/GenBank/DDBJ databases">
        <title>Multipartite genome sequences of Sinorhizobium species nodulating soybeans.</title>
        <authorList>
            <person name="Tian C.F."/>
        </authorList>
    </citation>
    <scope>NUCLEOTIDE SEQUENCE [LARGE SCALE GENOMIC DNA]</scope>
    <source>
        <strain evidence="1 2">CCBAU 05684</strain>
    </source>
</reference>
<accession>A0A249P783</accession>
<keyword evidence="2" id="KW-1185">Reference proteome</keyword>
<dbReference type="AlphaFoldDB" id="A0A249P783"/>